<comment type="cofactor">
    <cofactor evidence="13">
        <name>Mg(2+)</name>
        <dbReference type="ChEBI" id="CHEBI:18420"/>
    </cofactor>
    <text evidence="13">Binds 2 Mg(2+) ion per subunit.</text>
</comment>
<keyword evidence="6 13" id="KW-0227">DNA damage</keyword>
<dbReference type="EMBL" id="MGDI01000022">
    <property type="protein sequence ID" value="OGL53701.1"/>
    <property type="molecule type" value="Genomic_DNA"/>
</dbReference>
<dbReference type="NCBIfam" id="NF000711">
    <property type="entry name" value="PRK00039.2-1"/>
    <property type="match status" value="1"/>
</dbReference>
<dbReference type="Proteomes" id="UP000178082">
    <property type="component" value="Unassembled WGS sequence"/>
</dbReference>
<comment type="function">
    <text evidence="13">The RuvA-RuvB-RuvC complex processes Holliday junction (HJ) DNA during genetic recombination and DNA repair. Endonuclease that resolves HJ intermediates. Cleaves cruciform DNA by making single-stranded nicks across the HJ at symmetrical positions within the homologous arms, yielding a 5'-phosphate and a 3'-hydroxyl group; requires a central core of homology in the junction. The consensus cleavage sequence is 5'-(A/T)TT(C/G)-3'. Cleavage occurs on the 3'-side of the TT dinucleotide at the point of strand exchange. HJ branch migration catalyzed by RuvA-RuvB allows RuvC to scan DNA until it finds its consensus sequence, where it cleaves and resolves the cruciform DNA.</text>
</comment>
<evidence type="ECO:0000313" key="16">
    <source>
        <dbReference type="Proteomes" id="UP000178082"/>
    </source>
</evidence>
<dbReference type="NCBIfam" id="TIGR00228">
    <property type="entry name" value="ruvC"/>
    <property type="match status" value="1"/>
</dbReference>
<dbReference type="PANTHER" id="PTHR30194:SF3">
    <property type="entry name" value="CROSSOVER JUNCTION ENDODEOXYRIBONUCLEASE RUVC"/>
    <property type="match status" value="1"/>
</dbReference>
<dbReference type="InterPro" id="IPR002176">
    <property type="entry name" value="X-over_junc_endoDNase_RuvC"/>
</dbReference>
<dbReference type="GO" id="GO:0000287">
    <property type="term" value="F:magnesium ion binding"/>
    <property type="evidence" value="ECO:0007669"/>
    <property type="project" value="UniProtKB-UniRule"/>
</dbReference>
<dbReference type="PRINTS" id="PR00696">
    <property type="entry name" value="RSOLVASERUVC"/>
</dbReference>
<dbReference type="InterPro" id="IPR012337">
    <property type="entry name" value="RNaseH-like_sf"/>
</dbReference>
<dbReference type="CDD" id="cd16962">
    <property type="entry name" value="RuvC"/>
    <property type="match status" value="1"/>
</dbReference>
<dbReference type="EC" id="3.1.21.10" evidence="13 14"/>
<evidence type="ECO:0000256" key="11">
    <source>
        <dbReference type="ARBA" id="ARBA00023204"/>
    </source>
</evidence>
<keyword evidence="7 13" id="KW-0378">Hydrolase</keyword>
<feature type="active site" evidence="13">
    <location>
        <position position="142"/>
    </location>
</feature>
<feature type="active site" evidence="13">
    <location>
        <position position="69"/>
    </location>
</feature>
<dbReference type="GO" id="GO:0006281">
    <property type="term" value="P:DNA repair"/>
    <property type="evidence" value="ECO:0007669"/>
    <property type="project" value="UniProtKB-UniRule"/>
</dbReference>
<evidence type="ECO:0000256" key="13">
    <source>
        <dbReference type="HAMAP-Rule" id="MF_00034"/>
    </source>
</evidence>
<comment type="similarity">
    <text evidence="1 13">Belongs to the RuvC family.</text>
</comment>
<evidence type="ECO:0000256" key="3">
    <source>
        <dbReference type="ARBA" id="ARBA00022722"/>
    </source>
</evidence>
<keyword evidence="8 13" id="KW-0460">Magnesium</keyword>
<protein>
    <recommendedName>
        <fullName evidence="13 14">Crossover junction endodeoxyribonuclease RuvC</fullName>
        <ecNumber evidence="13 14">3.1.21.10</ecNumber>
    </recommendedName>
    <alternativeName>
        <fullName evidence="13">Holliday junction nuclease RuvC</fullName>
    </alternativeName>
    <alternativeName>
        <fullName evidence="13">Holliday junction resolvase RuvC</fullName>
    </alternativeName>
</protein>
<evidence type="ECO:0000256" key="2">
    <source>
        <dbReference type="ARBA" id="ARBA00022490"/>
    </source>
</evidence>
<feature type="binding site" evidence="13">
    <location>
        <position position="7"/>
    </location>
    <ligand>
        <name>Mg(2+)</name>
        <dbReference type="ChEBI" id="CHEBI:18420"/>
        <label>1</label>
    </ligand>
</feature>
<keyword evidence="11 13" id="KW-0234">DNA repair</keyword>
<keyword evidence="4 13" id="KW-0479">Metal-binding</keyword>
<dbReference type="PROSITE" id="PS01321">
    <property type="entry name" value="RUVC"/>
    <property type="match status" value="1"/>
</dbReference>
<dbReference type="GO" id="GO:0003677">
    <property type="term" value="F:DNA binding"/>
    <property type="evidence" value="ECO:0007669"/>
    <property type="project" value="UniProtKB-KW"/>
</dbReference>
<dbReference type="GO" id="GO:0008821">
    <property type="term" value="F:crossover junction DNA endonuclease activity"/>
    <property type="evidence" value="ECO:0007669"/>
    <property type="project" value="UniProtKB-UniRule"/>
</dbReference>
<feature type="active site" evidence="13">
    <location>
        <position position="7"/>
    </location>
</feature>
<dbReference type="FunFam" id="3.30.420.10:FF:000002">
    <property type="entry name" value="Crossover junction endodeoxyribonuclease RuvC"/>
    <property type="match status" value="1"/>
</dbReference>
<dbReference type="PANTHER" id="PTHR30194">
    <property type="entry name" value="CROSSOVER JUNCTION ENDODEOXYRIBONUCLEASE RUVC"/>
    <property type="match status" value="1"/>
</dbReference>
<feature type="binding site" evidence="13">
    <location>
        <position position="142"/>
    </location>
    <ligand>
        <name>Mg(2+)</name>
        <dbReference type="ChEBI" id="CHEBI:18420"/>
        <label>1</label>
    </ligand>
</feature>
<evidence type="ECO:0000256" key="8">
    <source>
        <dbReference type="ARBA" id="ARBA00022842"/>
    </source>
</evidence>
<reference evidence="15 16" key="1">
    <citation type="journal article" date="2016" name="Nat. Commun.">
        <title>Thousands of microbial genomes shed light on interconnected biogeochemical processes in an aquifer system.</title>
        <authorList>
            <person name="Anantharaman K."/>
            <person name="Brown C.T."/>
            <person name="Hug L.A."/>
            <person name="Sharon I."/>
            <person name="Castelle C.J."/>
            <person name="Probst A.J."/>
            <person name="Thomas B.C."/>
            <person name="Singh A."/>
            <person name="Wilkins M.J."/>
            <person name="Karaoz U."/>
            <person name="Brodie E.L."/>
            <person name="Williams K.H."/>
            <person name="Hubbard S.S."/>
            <person name="Banfield J.F."/>
        </authorList>
    </citation>
    <scope>NUCLEOTIDE SEQUENCE [LARGE SCALE GENOMIC DNA]</scope>
</reference>
<dbReference type="Pfam" id="PF02075">
    <property type="entry name" value="RuvC"/>
    <property type="match status" value="1"/>
</dbReference>
<dbReference type="InterPro" id="IPR036397">
    <property type="entry name" value="RNaseH_sf"/>
</dbReference>
<evidence type="ECO:0000256" key="9">
    <source>
        <dbReference type="ARBA" id="ARBA00023125"/>
    </source>
</evidence>
<keyword evidence="3 13" id="KW-0540">Nuclease</keyword>
<proteinExistence type="inferred from homology"/>
<evidence type="ECO:0000256" key="6">
    <source>
        <dbReference type="ARBA" id="ARBA00022763"/>
    </source>
</evidence>
<feature type="binding site" evidence="13">
    <location>
        <position position="69"/>
    </location>
    <ligand>
        <name>Mg(2+)</name>
        <dbReference type="ChEBI" id="CHEBI:18420"/>
        <label>2</label>
    </ligand>
</feature>
<dbReference type="GO" id="GO:0006310">
    <property type="term" value="P:DNA recombination"/>
    <property type="evidence" value="ECO:0007669"/>
    <property type="project" value="UniProtKB-UniRule"/>
</dbReference>
<sequence>MKVLGIDPGTVRTGYGLVLAEEKEQNLLYICSGAIKTSSREDFSQRLKKIYDGILSIIKEHSPDAVAIEEIFFAHDVKAALKLGHASGVVLLAAANLGLPVFKYSSTHIKKAVMGYGRGDKYQIQKMVQAILRLSDIPEPEDAADALAVAICHIHNASLRERLEKSYDRYA</sequence>
<comment type="catalytic activity">
    <reaction evidence="12 13">
        <text>Endonucleolytic cleavage at a junction such as a reciprocal single-stranded crossover between two homologous DNA duplexes (Holliday junction).</text>
        <dbReference type="EC" id="3.1.21.10"/>
    </reaction>
</comment>
<dbReference type="GO" id="GO:0048476">
    <property type="term" value="C:Holliday junction resolvase complex"/>
    <property type="evidence" value="ECO:0007669"/>
    <property type="project" value="UniProtKB-UniRule"/>
</dbReference>
<evidence type="ECO:0000256" key="12">
    <source>
        <dbReference type="ARBA" id="ARBA00029354"/>
    </source>
</evidence>
<dbReference type="SUPFAM" id="SSF53098">
    <property type="entry name" value="Ribonuclease H-like"/>
    <property type="match status" value="1"/>
</dbReference>
<dbReference type="STRING" id="1817883.A3G31_03065"/>
<evidence type="ECO:0000256" key="4">
    <source>
        <dbReference type="ARBA" id="ARBA00022723"/>
    </source>
</evidence>
<comment type="subcellular location">
    <subcellularLocation>
        <location evidence="13">Cytoplasm</location>
    </subcellularLocation>
</comment>
<dbReference type="InterPro" id="IPR020563">
    <property type="entry name" value="X-over_junc_endoDNase_Mg_BS"/>
</dbReference>
<keyword evidence="2 13" id="KW-0963">Cytoplasm</keyword>
<organism evidence="15 16">
    <name type="scientific">Candidatus Schekmanbacteria bacterium RIFCSPLOWO2_12_FULL_38_15</name>
    <dbReference type="NCBI Taxonomy" id="1817883"/>
    <lineage>
        <taxon>Bacteria</taxon>
        <taxon>Candidatus Schekmaniibacteriota</taxon>
    </lineage>
</organism>
<dbReference type="Gene3D" id="3.30.420.10">
    <property type="entry name" value="Ribonuclease H-like superfamily/Ribonuclease H"/>
    <property type="match status" value="1"/>
</dbReference>
<gene>
    <name evidence="13" type="primary">ruvC</name>
    <name evidence="15" type="ORF">A3G31_03065</name>
</gene>
<evidence type="ECO:0000256" key="5">
    <source>
        <dbReference type="ARBA" id="ARBA00022759"/>
    </source>
</evidence>
<evidence type="ECO:0000256" key="1">
    <source>
        <dbReference type="ARBA" id="ARBA00009518"/>
    </source>
</evidence>
<keyword evidence="10 13" id="KW-0233">DNA recombination</keyword>
<dbReference type="GO" id="GO:0005737">
    <property type="term" value="C:cytoplasm"/>
    <property type="evidence" value="ECO:0007669"/>
    <property type="project" value="UniProtKB-SubCell"/>
</dbReference>
<keyword evidence="9 13" id="KW-0238">DNA-binding</keyword>
<keyword evidence="5 13" id="KW-0255">Endonuclease</keyword>
<evidence type="ECO:0000256" key="7">
    <source>
        <dbReference type="ARBA" id="ARBA00022801"/>
    </source>
</evidence>
<accession>A0A1F7SIV2</accession>
<dbReference type="HAMAP" id="MF_00034">
    <property type="entry name" value="RuvC"/>
    <property type="match status" value="1"/>
</dbReference>
<comment type="caution">
    <text evidence="15">The sequence shown here is derived from an EMBL/GenBank/DDBJ whole genome shotgun (WGS) entry which is preliminary data.</text>
</comment>
<evidence type="ECO:0000313" key="15">
    <source>
        <dbReference type="EMBL" id="OGL53701.1"/>
    </source>
</evidence>
<comment type="subunit">
    <text evidence="13">Homodimer which binds Holliday junction (HJ) DNA. The HJ becomes 2-fold symmetrical on binding to RuvC with unstacked arms; it has a different conformation from HJ DNA in complex with RuvA. In the full resolvosome a probable DNA-RuvA(4)-RuvB(12)-RuvC(2) complex forms which resolves the HJ.</text>
</comment>
<dbReference type="AlphaFoldDB" id="A0A1F7SIV2"/>
<name>A0A1F7SIV2_9BACT</name>
<evidence type="ECO:0000256" key="14">
    <source>
        <dbReference type="NCBIfam" id="TIGR00228"/>
    </source>
</evidence>
<evidence type="ECO:0000256" key="10">
    <source>
        <dbReference type="ARBA" id="ARBA00023172"/>
    </source>
</evidence>